<dbReference type="Proteomes" id="UP000266841">
    <property type="component" value="Unassembled WGS sequence"/>
</dbReference>
<reference evidence="2 3" key="1">
    <citation type="journal article" date="2012" name="Genome Biol.">
        <title>Genome and low-iron response of an oceanic diatom adapted to chronic iron limitation.</title>
        <authorList>
            <person name="Lommer M."/>
            <person name="Specht M."/>
            <person name="Roy A.S."/>
            <person name="Kraemer L."/>
            <person name="Andreson R."/>
            <person name="Gutowska M.A."/>
            <person name="Wolf J."/>
            <person name="Bergner S.V."/>
            <person name="Schilhabel M.B."/>
            <person name="Klostermeier U.C."/>
            <person name="Beiko R.G."/>
            <person name="Rosenstiel P."/>
            <person name="Hippler M."/>
            <person name="Laroche J."/>
        </authorList>
    </citation>
    <scope>NUCLEOTIDE SEQUENCE [LARGE SCALE GENOMIC DNA]</scope>
    <source>
        <strain evidence="2 3">CCMP1005</strain>
    </source>
</reference>
<evidence type="ECO:0000313" key="2">
    <source>
        <dbReference type="EMBL" id="EJK75972.1"/>
    </source>
</evidence>
<accession>K0TQF8</accession>
<organism evidence="2 3">
    <name type="scientific">Thalassiosira oceanica</name>
    <name type="common">Marine diatom</name>
    <dbReference type="NCBI Taxonomy" id="159749"/>
    <lineage>
        <taxon>Eukaryota</taxon>
        <taxon>Sar</taxon>
        <taxon>Stramenopiles</taxon>
        <taxon>Ochrophyta</taxon>
        <taxon>Bacillariophyta</taxon>
        <taxon>Coscinodiscophyceae</taxon>
        <taxon>Thalassiosirophycidae</taxon>
        <taxon>Thalassiosirales</taxon>
        <taxon>Thalassiosiraceae</taxon>
        <taxon>Thalassiosira</taxon>
    </lineage>
</organism>
<protein>
    <submittedName>
        <fullName evidence="2">Uncharacterized protein</fullName>
    </submittedName>
</protein>
<name>K0TQF8_THAOC</name>
<sequence length="157" mass="17947">MVIQKLSNPLRITLWWRDKERFDEIMRTISHLVADIDPEDLLPEDSHLMEVDFNQLAKANSNVQRNWASAVVAARTVVQNLNFDGDSDSDDVAPRCLRRTACGTRWHLSSSSQVLAPTIPSTLYQTRIQIRDHGERRKKTYAVSQERGQSTLTDLIS</sequence>
<evidence type="ECO:0000256" key="1">
    <source>
        <dbReference type="SAM" id="MobiDB-lite"/>
    </source>
</evidence>
<proteinExistence type="predicted"/>
<feature type="region of interest" description="Disordered" evidence="1">
    <location>
        <begin position="135"/>
        <end position="157"/>
    </location>
</feature>
<gene>
    <name evidence="2" type="ORF">THAOC_02289</name>
</gene>
<dbReference type="AlphaFoldDB" id="K0TQF8"/>
<feature type="compositionally biased region" description="Polar residues" evidence="1">
    <location>
        <begin position="142"/>
        <end position="157"/>
    </location>
</feature>
<keyword evidence="3" id="KW-1185">Reference proteome</keyword>
<evidence type="ECO:0000313" key="3">
    <source>
        <dbReference type="Proteomes" id="UP000266841"/>
    </source>
</evidence>
<comment type="caution">
    <text evidence="2">The sequence shown here is derived from an EMBL/GenBank/DDBJ whole genome shotgun (WGS) entry which is preliminary data.</text>
</comment>
<dbReference type="EMBL" id="AGNL01002626">
    <property type="protein sequence ID" value="EJK75972.1"/>
    <property type="molecule type" value="Genomic_DNA"/>
</dbReference>